<dbReference type="InterPro" id="IPR029063">
    <property type="entry name" value="SAM-dependent_MTases_sf"/>
</dbReference>
<dbReference type="InterPro" id="IPR025714">
    <property type="entry name" value="Methyltranfer_dom"/>
</dbReference>
<evidence type="ECO:0000313" key="3">
    <source>
        <dbReference type="Proteomes" id="UP000034617"/>
    </source>
</evidence>
<sequence length="252" mass="29346">MTTSFYDKVAKKFGGYAFSTGHVDYRSEYPNRDPEEIFKEKLIGLASKNKKALDAGCGDGKFAFQIAKYFSSITGIDTSKELLKIARQKQKIYKVKNITFTFQDAHKTSFFDKSFDIIFSRRGPTPFSEFRRVLKPGGYFIGINIGEKDCQEIKEIFGRGQGYKEWNTSRLEKEKQGLKDAGFKVIFAQDYFYDEYYTSFEDFDLFLQGVPIFEDFDSKKDRKLLEEYVVKFKTDKGIRFPRHRVVLVGKKI</sequence>
<dbReference type="EMBL" id="LCHM01000004">
    <property type="protein sequence ID" value="KKT38904.1"/>
    <property type="molecule type" value="Genomic_DNA"/>
</dbReference>
<dbReference type="Gene3D" id="3.40.50.150">
    <property type="entry name" value="Vaccinia Virus protein VP39"/>
    <property type="match status" value="1"/>
</dbReference>
<gene>
    <name evidence="2" type="ORF">UW22_C0004G0034</name>
</gene>
<proteinExistence type="predicted"/>
<dbReference type="GO" id="GO:0032259">
    <property type="term" value="P:methylation"/>
    <property type="evidence" value="ECO:0007669"/>
    <property type="project" value="UniProtKB-KW"/>
</dbReference>
<accession>A0A0G1JTV3</accession>
<feature type="domain" description="Methyltransferase" evidence="1">
    <location>
        <begin position="47"/>
        <end position="149"/>
    </location>
</feature>
<dbReference type="Proteomes" id="UP000034617">
    <property type="component" value="Unassembled WGS sequence"/>
</dbReference>
<comment type="caution">
    <text evidence="2">The sequence shown here is derived from an EMBL/GenBank/DDBJ whole genome shotgun (WGS) entry which is preliminary data.</text>
</comment>
<dbReference type="GO" id="GO:0008168">
    <property type="term" value="F:methyltransferase activity"/>
    <property type="evidence" value="ECO:0007669"/>
    <property type="project" value="UniProtKB-KW"/>
</dbReference>
<protein>
    <submittedName>
        <fullName evidence="2">Methyltransferase type 11</fullName>
    </submittedName>
</protein>
<keyword evidence="2" id="KW-0489">Methyltransferase</keyword>
<evidence type="ECO:0000313" key="2">
    <source>
        <dbReference type="EMBL" id="KKT38904.1"/>
    </source>
</evidence>
<dbReference type="AlphaFoldDB" id="A0A0G1JTV3"/>
<organism evidence="2 3">
    <name type="scientific">Candidatus Gottesmanbacteria bacterium GW2011_GWB1_44_11c</name>
    <dbReference type="NCBI Taxonomy" id="1618447"/>
    <lineage>
        <taxon>Bacteria</taxon>
        <taxon>Candidatus Gottesmaniibacteriota</taxon>
    </lineage>
</organism>
<evidence type="ECO:0000259" key="1">
    <source>
        <dbReference type="Pfam" id="PF13847"/>
    </source>
</evidence>
<name>A0A0G1JTV3_9BACT</name>
<reference evidence="2 3" key="1">
    <citation type="journal article" date="2015" name="Nature">
        <title>rRNA introns, odd ribosomes, and small enigmatic genomes across a large radiation of phyla.</title>
        <authorList>
            <person name="Brown C.T."/>
            <person name="Hug L.A."/>
            <person name="Thomas B.C."/>
            <person name="Sharon I."/>
            <person name="Castelle C.J."/>
            <person name="Singh A."/>
            <person name="Wilkins M.J."/>
            <person name="Williams K.H."/>
            <person name="Banfield J.F."/>
        </authorList>
    </citation>
    <scope>NUCLEOTIDE SEQUENCE [LARGE SCALE GENOMIC DNA]</scope>
</reference>
<keyword evidence="2" id="KW-0808">Transferase</keyword>
<dbReference type="Pfam" id="PF13847">
    <property type="entry name" value="Methyltransf_31"/>
    <property type="match status" value="1"/>
</dbReference>
<dbReference type="CDD" id="cd02440">
    <property type="entry name" value="AdoMet_MTases"/>
    <property type="match status" value="1"/>
</dbReference>
<dbReference type="SUPFAM" id="SSF53335">
    <property type="entry name" value="S-adenosyl-L-methionine-dependent methyltransferases"/>
    <property type="match status" value="1"/>
</dbReference>
<dbReference type="PANTHER" id="PTHR43591">
    <property type="entry name" value="METHYLTRANSFERASE"/>
    <property type="match status" value="1"/>
</dbReference>